<keyword evidence="1" id="KW-0539">Nucleus</keyword>
<protein>
    <recommendedName>
        <fullName evidence="3">BESS domain-containing protein</fullName>
    </recommendedName>
</protein>
<comment type="caution">
    <text evidence="4">The sequence shown here is derived from an EMBL/GenBank/DDBJ whole genome shotgun (WGS) entry which is preliminary data.</text>
</comment>
<feature type="region of interest" description="Disordered" evidence="2">
    <location>
        <begin position="1"/>
        <end position="30"/>
    </location>
</feature>
<dbReference type="GO" id="GO:0005634">
    <property type="term" value="C:nucleus"/>
    <property type="evidence" value="ECO:0007669"/>
    <property type="project" value="UniProtKB-SubCell"/>
</dbReference>
<organism evidence="4 5">
    <name type="scientific">Aquatica leii</name>
    <dbReference type="NCBI Taxonomy" id="1421715"/>
    <lineage>
        <taxon>Eukaryota</taxon>
        <taxon>Metazoa</taxon>
        <taxon>Ecdysozoa</taxon>
        <taxon>Arthropoda</taxon>
        <taxon>Hexapoda</taxon>
        <taxon>Insecta</taxon>
        <taxon>Pterygota</taxon>
        <taxon>Neoptera</taxon>
        <taxon>Endopterygota</taxon>
        <taxon>Coleoptera</taxon>
        <taxon>Polyphaga</taxon>
        <taxon>Elateriformia</taxon>
        <taxon>Elateroidea</taxon>
        <taxon>Lampyridae</taxon>
        <taxon>Luciolinae</taxon>
        <taxon>Aquatica</taxon>
    </lineage>
</organism>
<keyword evidence="5" id="KW-1185">Reference proteome</keyword>
<gene>
    <name evidence="4" type="ORF">RN001_008774</name>
</gene>
<dbReference type="Pfam" id="PF10545">
    <property type="entry name" value="MADF_DNA_bdg"/>
    <property type="match status" value="1"/>
</dbReference>
<dbReference type="Proteomes" id="UP001353858">
    <property type="component" value="Unassembled WGS sequence"/>
</dbReference>
<feature type="compositionally biased region" description="Polar residues" evidence="2">
    <location>
        <begin position="1"/>
        <end position="12"/>
    </location>
</feature>
<proteinExistence type="predicted"/>
<sequence>MQSTEDGMSTNNRSDENHAHSSHGSTTFTSTITSRYGQECKHRWEAICKQYRRFLSSKKTRTEQAADPKARWKYGDILEFLHSFMKDKERLTSVTTENRSVSTINDEDTEYDTQLSEDLDASEDPQNKKEKTSKRAKSNIKVSTQAHTASGTLMKYLLEEEKIKKTEVKDELHFFFESIKATVKTFSPADKHLVKSKIFGIVSDIEAKYIHQQQHIQNFFFCFCHRLDIL</sequence>
<dbReference type="AlphaFoldDB" id="A0AAN7PB39"/>
<feature type="compositionally biased region" description="Polar residues" evidence="2">
    <location>
        <begin position="92"/>
        <end position="104"/>
    </location>
</feature>
<feature type="compositionally biased region" description="Acidic residues" evidence="2">
    <location>
        <begin position="105"/>
        <end position="123"/>
    </location>
</feature>
<evidence type="ECO:0000313" key="4">
    <source>
        <dbReference type="EMBL" id="KAK4880628.1"/>
    </source>
</evidence>
<evidence type="ECO:0000313" key="5">
    <source>
        <dbReference type="Proteomes" id="UP001353858"/>
    </source>
</evidence>
<accession>A0AAN7PB39</accession>
<comment type="subcellular location">
    <subcellularLocation>
        <location evidence="1">Nucleus</location>
    </subcellularLocation>
</comment>
<dbReference type="InterPro" id="IPR004210">
    <property type="entry name" value="BESS_motif"/>
</dbReference>
<dbReference type="InterPro" id="IPR006578">
    <property type="entry name" value="MADF-dom"/>
</dbReference>
<feature type="domain" description="BESS" evidence="3">
    <location>
        <begin position="169"/>
        <end position="208"/>
    </location>
</feature>
<evidence type="ECO:0000256" key="2">
    <source>
        <dbReference type="SAM" id="MobiDB-lite"/>
    </source>
</evidence>
<name>A0AAN7PB39_9COLE</name>
<dbReference type="EMBL" id="JARPUR010000003">
    <property type="protein sequence ID" value="KAK4880628.1"/>
    <property type="molecule type" value="Genomic_DNA"/>
</dbReference>
<dbReference type="Pfam" id="PF02944">
    <property type="entry name" value="BESS"/>
    <property type="match status" value="1"/>
</dbReference>
<evidence type="ECO:0000259" key="3">
    <source>
        <dbReference type="PROSITE" id="PS51031"/>
    </source>
</evidence>
<dbReference type="PROSITE" id="PS51031">
    <property type="entry name" value="BESS"/>
    <property type="match status" value="1"/>
</dbReference>
<feature type="region of interest" description="Disordered" evidence="2">
    <location>
        <begin position="92"/>
        <end position="139"/>
    </location>
</feature>
<evidence type="ECO:0000256" key="1">
    <source>
        <dbReference type="PROSITE-ProRule" id="PRU00371"/>
    </source>
</evidence>
<dbReference type="GO" id="GO:0003677">
    <property type="term" value="F:DNA binding"/>
    <property type="evidence" value="ECO:0007669"/>
    <property type="project" value="InterPro"/>
</dbReference>
<reference evidence="5" key="1">
    <citation type="submission" date="2023-01" db="EMBL/GenBank/DDBJ databases">
        <title>Key to firefly adult light organ development and bioluminescence: homeobox transcription factors regulate luciferase expression and transportation to peroxisome.</title>
        <authorList>
            <person name="Fu X."/>
        </authorList>
    </citation>
    <scope>NUCLEOTIDE SEQUENCE [LARGE SCALE GENOMIC DNA]</scope>
</reference>